<dbReference type="InterPro" id="IPR003660">
    <property type="entry name" value="HAMP_dom"/>
</dbReference>
<evidence type="ECO:0000256" key="14">
    <source>
        <dbReference type="SAM" id="Phobius"/>
    </source>
</evidence>
<dbReference type="Gene3D" id="1.10.287.130">
    <property type="match status" value="1"/>
</dbReference>
<evidence type="ECO:0000256" key="8">
    <source>
        <dbReference type="ARBA" id="ARBA00022741"/>
    </source>
</evidence>
<dbReference type="FunFam" id="3.30.565.10:FF:000006">
    <property type="entry name" value="Sensor histidine kinase WalK"/>
    <property type="match status" value="1"/>
</dbReference>
<evidence type="ECO:0000256" key="7">
    <source>
        <dbReference type="ARBA" id="ARBA00022692"/>
    </source>
</evidence>
<dbReference type="InterPro" id="IPR036097">
    <property type="entry name" value="HisK_dim/P_sf"/>
</dbReference>
<dbReference type="Gene3D" id="6.10.340.10">
    <property type="match status" value="1"/>
</dbReference>
<feature type="transmembrane region" description="Helical" evidence="14">
    <location>
        <begin position="167"/>
        <end position="191"/>
    </location>
</feature>
<dbReference type="Pfam" id="PF00672">
    <property type="entry name" value="HAMP"/>
    <property type="match status" value="1"/>
</dbReference>
<protein>
    <recommendedName>
        <fullName evidence="3">histidine kinase</fullName>
        <ecNumber evidence="3">2.7.13.3</ecNumber>
    </recommendedName>
</protein>
<reference evidence="17 18" key="1">
    <citation type="submission" date="2020-08" db="EMBL/GenBank/DDBJ databases">
        <title>Listeria ohnekaius sp. nov. and Listeria portnoyii sp. nov. isolated from non-agricultural and natural environments.</title>
        <authorList>
            <person name="Weller D."/>
            <person name="Belias A.M."/>
            <person name="Liao J."/>
            <person name="Guo S."/>
            <person name="Orsi R.H."/>
            <person name="Wiedmann M."/>
        </authorList>
    </citation>
    <scope>NUCLEOTIDE SEQUENCE [LARGE SCALE GENOMIC DNA]</scope>
    <source>
        <strain evidence="17 18">FSL W9-0585</strain>
    </source>
</reference>
<dbReference type="PANTHER" id="PTHR45528">
    <property type="entry name" value="SENSOR HISTIDINE KINASE CPXA"/>
    <property type="match status" value="1"/>
</dbReference>
<keyword evidence="6" id="KW-0808">Transferase</keyword>
<dbReference type="PROSITE" id="PS50885">
    <property type="entry name" value="HAMP"/>
    <property type="match status" value="1"/>
</dbReference>
<evidence type="ECO:0000256" key="10">
    <source>
        <dbReference type="ARBA" id="ARBA00022840"/>
    </source>
</evidence>
<dbReference type="Gene3D" id="3.30.565.10">
    <property type="entry name" value="Histidine kinase-like ATPase, C-terminal domain"/>
    <property type="match status" value="1"/>
</dbReference>
<dbReference type="InterPro" id="IPR005467">
    <property type="entry name" value="His_kinase_dom"/>
</dbReference>
<keyword evidence="18" id="KW-1185">Reference proteome</keyword>
<accession>A0A7W1T8Q9</accession>
<comment type="subcellular location">
    <subcellularLocation>
        <location evidence="2">Cell membrane</location>
        <topology evidence="2">Multi-pass membrane protein</topology>
    </subcellularLocation>
</comment>
<dbReference type="EMBL" id="JABJVM010000019">
    <property type="protein sequence ID" value="MBA3927490.1"/>
    <property type="molecule type" value="Genomic_DNA"/>
</dbReference>
<dbReference type="InterPro" id="IPR003661">
    <property type="entry name" value="HisK_dim/P_dom"/>
</dbReference>
<evidence type="ECO:0000256" key="2">
    <source>
        <dbReference type="ARBA" id="ARBA00004651"/>
    </source>
</evidence>
<dbReference type="GO" id="GO:0005886">
    <property type="term" value="C:plasma membrane"/>
    <property type="evidence" value="ECO:0007669"/>
    <property type="project" value="UniProtKB-SubCell"/>
</dbReference>
<feature type="transmembrane region" description="Helical" evidence="14">
    <location>
        <begin position="12"/>
        <end position="36"/>
    </location>
</feature>
<comment type="caution">
    <text evidence="17">The sequence shown here is derived from an EMBL/GenBank/DDBJ whole genome shotgun (WGS) entry which is preliminary data.</text>
</comment>
<evidence type="ECO:0000259" key="16">
    <source>
        <dbReference type="PROSITE" id="PS50885"/>
    </source>
</evidence>
<dbReference type="InterPro" id="IPR050398">
    <property type="entry name" value="HssS/ArlS-like"/>
</dbReference>
<keyword evidence="7 14" id="KW-0812">Transmembrane</keyword>
<keyword evidence="9 17" id="KW-0418">Kinase</keyword>
<feature type="domain" description="Histidine kinase" evidence="15">
    <location>
        <begin position="260"/>
        <end position="477"/>
    </location>
</feature>
<keyword evidence="13 14" id="KW-0472">Membrane</keyword>
<dbReference type="SUPFAM" id="SSF55874">
    <property type="entry name" value="ATPase domain of HSP90 chaperone/DNA topoisomerase II/histidine kinase"/>
    <property type="match status" value="1"/>
</dbReference>
<evidence type="ECO:0000313" key="18">
    <source>
        <dbReference type="Proteomes" id="UP000548787"/>
    </source>
</evidence>
<dbReference type="PROSITE" id="PS50109">
    <property type="entry name" value="HIS_KIN"/>
    <property type="match status" value="1"/>
</dbReference>
<evidence type="ECO:0000256" key="11">
    <source>
        <dbReference type="ARBA" id="ARBA00022989"/>
    </source>
</evidence>
<dbReference type="Pfam" id="PF00512">
    <property type="entry name" value="HisKA"/>
    <property type="match status" value="1"/>
</dbReference>
<keyword evidence="5" id="KW-0597">Phosphoprotein</keyword>
<dbReference type="SMART" id="SM00388">
    <property type="entry name" value="HisKA"/>
    <property type="match status" value="1"/>
</dbReference>
<evidence type="ECO:0000256" key="6">
    <source>
        <dbReference type="ARBA" id="ARBA00022679"/>
    </source>
</evidence>
<feature type="domain" description="HAMP" evidence="16">
    <location>
        <begin position="192"/>
        <end position="245"/>
    </location>
</feature>
<dbReference type="Proteomes" id="UP000548787">
    <property type="component" value="Unassembled WGS sequence"/>
</dbReference>
<dbReference type="RefSeq" id="WP_181677576.1">
    <property type="nucleotide sequence ID" value="NZ_JABJVM010000019.1"/>
</dbReference>
<dbReference type="SUPFAM" id="SSF47384">
    <property type="entry name" value="Homodimeric domain of signal transducing histidine kinase"/>
    <property type="match status" value="1"/>
</dbReference>
<organism evidence="17 18">
    <name type="scientific">Listeria rustica</name>
    <dbReference type="NCBI Taxonomy" id="2713503"/>
    <lineage>
        <taxon>Bacteria</taxon>
        <taxon>Bacillati</taxon>
        <taxon>Bacillota</taxon>
        <taxon>Bacilli</taxon>
        <taxon>Bacillales</taxon>
        <taxon>Listeriaceae</taxon>
        <taxon>Listeria</taxon>
    </lineage>
</organism>
<dbReference type="GO" id="GO:0005524">
    <property type="term" value="F:ATP binding"/>
    <property type="evidence" value="ECO:0007669"/>
    <property type="project" value="UniProtKB-KW"/>
</dbReference>
<gene>
    <name evidence="17" type="ORF">HPK16_14220</name>
</gene>
<dbReference type="PRINTS" id="PR00344">
    <property type="entry name" value="BCTRLSENSOR"/>
</dbReference>
<dbReference type="SUPFAM" id="SSF158472">
    <property type="entry name" value="HAMP domain-like"/>
    <property type="match status" value="1"/>
</dbReference>
<evidence type="ECO:0000256" key="9">
    <source>
        <dbReference type="ARBA" id="ARBA00022777"/>
    </source>
</evidence>
<dbReference type="EC" id="2.7.13.3" evidence="3"/>
<dbReference type="CDD" id="cd00082">
    <property type="entry name" value="HisKA"/>
    <property type="match status" value="1"/>
</dbReference>
<dbReference type="InterPro" id="IPR003594">
    <property type="entry name" value="HATPase_dom"/>
</dbReference>
<dbReference type="SMART" id="SM00304">
    <property type="entry name" value="HAMP"/>
    <property type="match status" value="1"/>
</dbReference>
<dbReference type="AlphaFoldDB" id="A0A7W1T8Q9"/>
<comment type="catalytic activity">
    <reaction evidence="1">
        <text>ATP + protein L-histidine = ADP + protein N-phospho-L-histidine.</text>
        <dbReference type="EC" id="2.7.13.3"/>
    </reaction>
</comment>
<dbReference type="FunFam" id="1.10.287.130:FF:000001">
    <property type="entry name" value="Two-component sensor histidine kinase"/>
    <property type="match status" value="1"/>
</dbReference>
<evidence type="ECO:0000259" key="15">
    <source>
        <dbReference type="PROSITE" id="PS50109"/>
    </source>
</evidence>
<keyword evidence="12" id="KW-0902">Two-component regulatory system</keyword>
<evidence type="ECO:0000256" key="12">
    <source>
        <dbReference type="ARBA" id="ARBA00023012"/>
    </source>
</evidence>
<evidence type="ECO:0000256" key="13">
    <source>
        <dbReference type="ARBA" id="ARBA00023136"/>
    </source>
</evidence>
<proteinExistence type="predicted"/>
<evidence type="ECO:0000256" key="4">
    <source>
        <dbReference type="ARBA" id="ARBA00022475"/>
    </source>
</evidence>
<keyword evidence="8" id="KW-0547">Nucleotide-binding</keyword>
<dbReference type="InterPro" id="IPR036890">
    <property type="entry name" value="HATPase_C_sf"/>
</dbReference>
<dbReference type="SMART" id="SM00387">
    <property type="entry name" value="HATPase_c"/>
    <property type="match status" value="1"/>
</dbReference>
<name>A0A7W1T8Q9_9LIST</name>
<dbReference type="CDD" id="cd00075">
    <property type="entry name" value="HATPase"/>
    <property type="match status" value="1"/>
</dbReference>
<evidence type="ECO:0000256" key="5">
    <source>
        <dbReference type="ARBA" id="ARBA00022553"/>
    </source>
</evidence>
<keyword evidence="10" id="KW-0067">ATP-binding</keyword>
<dbReference type="GO" id="GO:0000155">
    <property type="term" value="F:phosphorelay sensor kinase activity"/>
    <property type="evidence" value="ECO:0007669"/>
    <property type="project" value="InterPro"/>
</dbReference>
<sequence length="483" mass="54321">MSIKLRFMLSYIAVIILTGAFLISAFFLGVCTLTGASPGQLYKTATLQRPLSTDEENAFLELKLLAKTTPDQLLEYQNFKLLEKSEVQIVVRKNDTIVYSSSDLSKKSLLAHQPDYELNNINMRGTIDNQGDLFRYIKFDYLYSDGSKGSVMVLQSENSYMEVLQKWGALIVGAILIFGVLVIGLLSYFVARSVIRPIVHLKEGAEKIEAGNLDFEMEEPKGKNEISTLIATFEKMRIRLKKSLEVQEQYENNRKELLSNISHDLKTPITSIVGYIEGIQDGVANTPEKQAKYLEIAHAKAKDMNALIDELFLFSKLDLHKEPFYFRSVDLNALLAQVAEESELSFAKANFELVIPEEKLVTEADRDKLKRVLENLIQNSMKYMDKAQANIKIQLEKCQMDAIITIHDNGKGISESGMNAIFDRFYREEVSRNSTTGGSGLGLSIAKQIVEEHGGEIWAKSELGIGTSVSIKLRLKKKEDDEG</sequence>
<keyword evidence="4" id="KW-1003">Cell membrane</keyword>
<dbReference type="Pfam" id="PF02518">
    <property type="entry name" value="HATPase_c"/>
    <property type="match status" value="1"/>
</dbReference>
<evidence type="ECO:0000256" key="3">
    <source>
        <dbReference type="ARBA" id="ARBA00012438"/>
    </source>
</evidence>
<evidence type="ECO:0000256" key="1">
    <source>
        <dbReference type="ARBA" id="ARBA00000085"/>
    </source>
</evidence>
<dbReference type="CDD" id="cd06225">
    <property type="entry name" value="HAMP"/>
    <property type="match status" value="1"/>
</dbReference>
<evidence type="ECO:0000313" key="17">
    <source>
        <dbReference type="EMBL" id="MBA3927490.1"/>
    </source>
</evidence>
<dbReference type="PANTHER" id="PTHR45528:SF1">
    <property type="entry name" value="SENSOR HISTIDINE KINASE CPXA"/>
    <property type="match status" value="1"/>
</dbReference>
<dbReference type="InterPro" id="IPR004358">
    <property type="entry name" value="Sig_transdc_His_kin-like_C"/>
</dbReference>
<keyword evidence="11 14" id="KW-1133">Transmembrane helix</keyword>